<organism evidence="3 4">
    <name type="scientific">Rotaria magnacalcarata</name>
    <dbReference type="NCBI Taxonomy" id="392030"/>
    <lineage>
        <taxon>Eukaryota</taxon>
        <taxon>Metazoa</taxon>
        <taxon>Spiralia</taxon>
        <taxon>Gnathifera</taxon>
        <taxon>Rotifera</taxon>
        <taxon>Eurotatoria</taxon>
        <taxon>Bdelloidea</taxon>
        <taxon>Philodinida</taxon>
        <taxon>Philodinidae</taxon>
        <taxon>Rotaria</taxon>
    </lineage>
</organism>
<evidence type="ECO:0000313" key="2">
    <source>
        <dbReference type="EMBL" id="CAF2145015.1"/>
    </source>
</evidence>
<dbReference type="Proteomes" id="UP000663866">
    <property type="component" value="Unassembled WGS sequence"/>
</dbReference>
<proteinExistence type="predicted"/>
<reference evidence="3" key="1">
    <citation type="submission" date="2021-02" db="EMBL/GenBank/DDBJ databases">
        <authorList>
            <person name="Nowell W R."/>
        </authorList>
    </citation>
    <scope>NUCLEOTIDE SEQUENCE</scope>
</reference>
<evidence type="ECO:0000256" key="1">
    <source>
        <dbReference type="SAM" id="SignalP"/>
    </source>
</evidence>
<gene>
    <name evidence="3" type="ORF">OVN521_LOCUS39834</name>
    <name evidence="2" type="ORF">WKI299_LOCUS29095</name>
</gene>
<evidence type="ECO:0000313" key="4">
    <source>
        <dbReference type="Proteomes" id="UP000663866"/>
    </source>
</evidence>
<comment type="caution">
    <text evidence="3">The sequence shown here is derived from an EMBL/GenBank/DDBJ whole genome shotgun (WGS) entry which is preliminary data.</text>
</comment>
<dbReference type="EMBL" id="CAJOBG010051036">
    <property type="protein sequence ID" value="CAF4484481.1"/>
    <property type="molecule type" value="Genomic_DNA"/>
</dbReference>
<accession>A0A820UJE1</accession>
<sequence>MPKKLALAFVLAAASTLALAQTALPTAVQNYIHLLASTEASTSAVSIAPVYQAALDAQTALMQLTSTEQTVVETLSDSEFENAQNTLRGMVIARGYEIYANPEPNFFAHLAEKHGLPEDISFFQLTAKASGEKQIPAYLKDRATTPCVRYGEHIITELYENWQRYQRRWPLAYTQIVQQNLTDLEEVYSKSSVIFYRAIHAVASHSKPVRAYYN</sequence>
<keyword evidence="4" id="KW-1185">Reference proteome</keyword>
<dbReference type="Proteomes" id="UP000663856">
    <property type="component" value="Unassembled WGS sequence"/>
</dbReference>
<evidence type="ECO:0000313" key="3">
    <source>
        <dbReference type="EMBL" id="CAF4484481.1"/>
    </source>
</evidence>
<name>A0A820UJE1_9BILA</name>
<protein>
    <submittedName>
        <fullName evidence="3">Uncharacterized protein</fullName>
    </submittedName>
</protein>
<feature type="chain" id="PRO_5036416567" evidence="1">
    <location>
        <begin position="21"/>
        <end position="214"/>
    </location>
</feature>
<dbReference type="EMBL" id="CAJNRF010012856">
    <property type="protein sequence ID" value="CAF2145015.1"/>
    <property type="molecule type" value="Genomic_DNA"/>
</dbReference>
<keyword evidence="1" id="KW-0732">Signal</keyword>
<feature type="signal peptide" evidence="1">
    <location>
        <begin position="1"/>
        <end position="20"/>
    </location>
</feature>
<dbReference type="AlphaFoldDB" id="A0A820UJE1"/>